<dbReference type="InterPro" id="IPR025558">
    <property type="entry name" value="DUF4283"/>
</dbReference>
<evidence type="ECO:0000313" key="3">
    <source>
        <dbReference type="EMBL" id="CAI9094572.1"/>
    </source>
</evidence>
<keyword evidence="4" id="KW-1185">Reference proteome</keyword>
<dbReference type="Pfam" id="PF14111">
    <property type="entry name" value="DUF4283"/>
    <property type="match status" value="1"/>
</dbReference>
<evidence type="ECO:0000313" key="4">
    <source>
        <dbReference type="Proteomes" id="UP001161247"/>
    </source>
</evidence>
<dbReference type="InterPro" id="IPR040256">
    <property type="entry name" value="At4g02000-like"/>
</dbReference>
<name>A0AAV1CJ48_OLDCO</name>
<protein>
    <submittedName>
        <fullName evidence="3">OLC1v1030332C1</fullName>
    </submittedName>
</protein>
<sequence>MQLTDYHIQLSRDNLKLSLLGYLIDDFDVDDKIMRQYIVANWPVTVRVPHYDRNFFVLKFMNRYEMMAILDNGSYVVNGSLLILRRCNDHEDLALDSIKIEKLSIWVRMHGVPITSMNYRALEDLASRIGEVACIKQDCVFLRKITYIRAKAWIKPGDPLVPYFHFTKRNGKVAKIHCKAHAHKKKRWTCLPDYKVEQMLDFYDSVPDEYVQDGFTISARGRMAAPAAGEDSDSLHSVGQGDIFHSFSSYSSEFYQNSKHSFPDDASEFYMPSSFYEILDVPPFEEMLADQSYVLDLFIPNGPDYPIMTFLQLLLLLVFNQVLTLVIVKMSSIPVATLGCRPFKRQGSCRSLSSISAPLPPQDDYPQTNSDADDFYMRARRAVSKSHMSDPPQKPLDNPGAHYASTAILANYNWSSRGGISNGWRMKVDDAEFDEVEDSETSEALTDSRKRGSDDSLASLERPGKKRSSCAVDEEVKNLFQALEMAWETSEPGASASAQLNDFAVVEPDQLPLFP</sequence>
<feature type="region of interest" description="Disordered" evidence="1">
    <location>
        <begin position="435"/>
        <end position="471"/>
    </location>
</feature>
<evidence type="ECO:0000256" key="1">
    <source>
        <dbReference type="SAM" id="MobiDB-lite"/>
    </source>
</evidence>
<gene>
    <name evidence="3" type="ORF">OLC1_LOCUS5711</name>
</gene>
<accession>A0AAV1CJ48</accession>
<dbReference type="PANTHER" id="PTHR31286">
    <property type="entry name" value="GLYCINE-RICH CELL WALL STRUCTURAL PROTEIN 1.8-LIKE"/>
    <property type="match status" value="1"/>
</dbReference>
<dbReference type="EMBL" id="OX459119">
    <property type="protein sequence ID" value="CAI9094572.1"/>
    <property type="molecule type" value="Genomic_DNA"/>
</dbReference>
<proteinExistence type="predicted"/>
<dbReference type="Proteomes" id="UP001161247">
    <property type="component" value="Chromosome 2"/>
</dbReference>
<evidence type="ECO:0000259" key="2">
    <source>
        <dbReference type="Pfam" id="PF14111"/>
    </source>
</evidence>
<dbReference type="AlphaFoldDB" id="A0AAV1CJ48"/>
<reference evidence="3" key="1">
    <citation type="submission" date="2023-03" db="EMBL/GenBank/DDBJ databases">
        <authorList>
            <person name="Julca I."/>
        </authorList>
    </citation>
    <scope>NUCLEOTIDE SEQUENCE</scope>
</reference>
<feature type="domain" description="DUF4283" evidence="2">
    <location>
        <begin position="13"/>
        <end position="92"/>
    </location>
</feature>
<organism evidence="3 4">
    <name type="scientific">Oldenlandia corymbosa var. corymbosa</name>
    <dbReference type="NCBI Taxonomy" id="529605"/>
    <lineage>
        <taxon>Eukaryota</taxon>
        <taxon>Viridiplantae</taxon>
        <taxon>Streptophyta</taxon>
        <taxon>Embryophyta</taxon>
        <taxon>Tracheophyta</taxon>
        <taxon>Spermatophyta</taxon>
        <taxon>Magnoliopsida</taxon>
        <taxon>eudicotyledons</taxon>
        <taxon>Gunneridae</taxon>
        <taxon>Pentapetalae</taxon>
        <taxon>asterids</taxon>
        <taxon>lamiids</taxon>
        <taxon>Gentianales</taxon>
        <taxon>Rubiaceae</taxon>
        <taxon>Rubioideae</taxon>
        <taxon>Spermacoceae</taxon>
        <taxon>Hedyotis-Oldenlandia complex</taxon>
        <taxon>Oldenlandia</taxon>
    </lineage>
</organism>
<dbReference type="PANTHER" id="PTHR31286:SF180">
    <property type="entry name" value="OS10G0362600 PROTEIN"/>
    <property type="match status" value="1"/>
</dbReference>